<dbReference type="InterPro" id="IPR050834">
    <property type="entry name" value="Glycosyltransf_2"/>
</dbReference>
<reference evidence="1 2" key="1">
    <citation type="submission" date="2019-03" db="EMBL/GenBank/DDBJ databases">
        <title>Genomic Encyclopedia of Type Strains, Phase IV (KMG-IV): sequencing the most valuable type-strain genomes for metagenomic binning, comparative biology and taxonomic classification.</title>
        <authorList>
            <person name="Goeker M."/>
        </authorList>
    </citation>
    <scope>NUCLEOTIDE SEQUENCE [LARGE SCALE GENOMIC DNA]</scope>
    <source>
        <strain evidence="1 2">DSM 102969</strain>
    </source>
</reference>
<name>A0A4R6RD17_9HYPH</name>
<dbReference type="Gene3D" id="3.90.550.10">
    <property type="entry name" value="Spore Coat Polysaccharide Biosynthesis Protein SpsA, Chain A"/>
    <property type="match status" value="1"/>
</dbReference>
<comment type="caution">
    <text evidence="1">The sequence shown here is derived from an EMBL/GenBank/DDBJ whole genome shotgun (WGS) entry which is preliminary data.</text>
</comment>
<dbReference type="PANTHER" id="PTHR43685">
    <property type="entry name" value="GLYCOSYLTRANSFERASE"/>
    <property type="match status" value="1"/>
</dbReference>
<keyword evidence="2" id="KW-1185">Reference proteome</keyword>
<dbReference type="OrthoDB" id="9794124at2"/>
<sequence length="738" mass="79646">MILVLTYGKVCTTSLRRLLGANFPGRFAFSHGLGSWIVDPLERFAAATTADTSGLRAAFDNAPIRAMIERARAAGETLTVVSGVRDPVTRSLSVAMQNLEAGFADCLGPSPEASADMLGGRIADLWLRDTADDDPVRGFLERMIRAPADWFREELETPFGFDLAAAGFDRGRGYAIHERDGVRLLLFRHENAPAAIEAGLAELFPGIDVALPHDNDGTAKPTAAIYRALQRRFRLPRAALQAIYDHPHVRAFYGEDEIAAAIDRWAEPAPRRAWVPPPPPAAPRAAFSAAVFVPLRNHARWIGAELDSLFAQWRPDVELVLVDDGSDDGSLAAVMDRLGGRPDVAATVMRNGKALGHGMLATVTALTRAPVIVQADSDDIALPGRLDVLLGRFAAEPDLRLVTSNAVLLSEGGIPIGLLDTRLSDTVLDDPVALADMQEAPYWLGATSAFHRSVLEAFPPLDPDLCPYGLDLLTGYRATMLGHQRYLARPLVGWRQHARNSHRAIGAHGADPVSLEHMGAIHVMVRAQRLRDLAWLRDQGGIAPERAAVIAARWQADQHSTLDTWIRARNRLTGAHAAPAPRVEAAAEQAPHVPAVPPILTLRRGVECSTGSAGAALERWPGIRRHDRSFVWTARRTAVVLRVPDPDATALVVTLAGLPFVDRQQVALSIDFGPPVETTVIAGEARRVTVPLVRRLDPAGGLVTLTVHAPAAAVLSELDPTSRDGRLFGAALFALEVI</sequence>
<accession>A0A4R6RD17</accession>
<dbReference type="Pfam" id="PF13641">
    <property type="entry name" value="Glyco_tranf_2_3"/>
    <property type="match status" value="1"/>
</dbReference>
<dbReference type="InterPro" id="IPR029044">
    <property type="entry name" value="Nucleotide-diphossugar_trans"/>
</dbReference>
<evidence type="ECO:0000313" key="2">
    <source>
        <dbReference type="Proteomes" id="UP000294547"/>
    </source>
</evidence>
<dbReference type="EMBL" id="SNXY01000008">
    <property type="protein sequence ID" value="TDP84029.1"/>
    <property type="molecule type" value="Genomic_DNA"/>
</dbReference>
<dbReference type="RefSeq" id="WP_126539840.1">
    <property type="nucleotide sequence ID" value="NZ_BSPM01000002.1"/>
</dbReference>
<dbReference type="AlphaFoldDB" id="A0A4R6RD17"/>
<dbReference type="Proteomes" id="UP000294547">
    <property type="component" value="Unassembled WGS sequence"/>
</dbReference>
<gene>
    <name evidence="1" type="ORF">EDD54_2632</name>
</gene>
<organism evidence="1 2">
    <name type="scientific">Oharaeibacter diazotrophicus</name>
    <dbReference type="NCBI Taxonomy" id="1920512"/>
    <lineage>
        <taxon>Bacteria</taxon>
        <taxon>Pseudomonadati</taxon>
        <taxon>Pseudomonadota</taxon>
        <taxon>Alphaproteobacteria</taxon>
        <taxon>Hyphomicrobiales</taxon>
        <taxon>Pleomorphomonadaceae</taxon>
        <taxon>Oharaeibacter</taxon>
    </lineage>
</organism>
<protein>
    <submittedName>
        <fullName evidence="1">Putative capsular polysaccharide synthesis protein</fullName>
    </submittedName>
</protein>
<dbReference type="SUPFAM" id="SSF53448">
    <property type="entry name" value="Nucleotide-diphospho-sugar transferases"/>
    <property type="match status" value="1"/>
</dbReference>
<evidence type="ECO:0000313" key="1">
    <source>
        <dbReference type="EMBL" id="TDP84029.1"/>
    </source>
</evidence>
<dbReference type="PANTHER" id="PTHR43685:SF11">
    <property type="entry name" value="GLYCOSYLTRANSFERASE TAGX-RELATED"/>
    <property type="match status" value="1"/>
</dbReference>
<proteinExistence type="predicted"/>